<evidence type="ECO:0000256" key="3">
    <source>
        <dbReference type="SAM" id="MobiDB-lite"/>
    </source>
</evidence>
<dbReference type="SUPFAM" id="SSF57756">
    <property type="entry name" value="Retrovirus zinc finger-like domains"/>
    <property type="match status" value="1"/>
</dbReference>
<dbReference type="InterPro" id="IPR001878">
    <property type="entry name" value="Znf_CCHC"/>
</dbReference>
<gene>
    <name evidence="6" type="ORF">Tci_005939</name>
</gene>
<feature type="transmembrane region" description="Helical" evidence="4">
    <location>
        <begin position="820"/>
        <end position="840"/>
    </location>
</feature>
<evidence type="ECO:0000313" key="6">
    <source>
        <dbReference type="EMBL" id="GEU33961.1"/>
    </source>
</evidence>
<dbReference type="EMBL" id="BKCJ010000523">
    <property type="protein sequence ID" value="GEU33961.1"/>
    <property type="molecule type" value="Genomic_DNA"/>
</dbReference>
<dbReference type="Gene3D" id="4.10.60.10">
    <property type="entry name" value="Zinc finger, CCHC-type"/>
    <property type="match status" value="1"/>
</dbReference>
<dbReference type="PROSITE" id="PS50158">
    <property type="entry name" value="ZF_CCHC"/>
    <property type="match status" value="1"/>
</dbReference>
<evidence type="ECO:0000259" key="5">
    <source>
        <dbReference type="PROSITE" id="PS50158"/>
    </source>
</evidence>
<dbReference type="GO" id="GO:0008270">
    <property type="term" value="F:zinc ion binding"/>
    <property type="evidence" value="ECO:0007669"/>
    <property type="project" value="UniProtKB-KW"/>
</dbReference>
<evidence type="ECO:0000256" key="4">
    <source>
        <dbReference type="SAM" id="Phobius"/>
    </source>
</evidence>
<keyword evidence="4" id="KW-0472">Membrane</keyword>
<dbReference type="GO" id="GO:0003676">
    <property type="term" value="F:nucleic acid binding"/>
    <property type="evidence" value="ECO:0007669"/>
    <property type="project" value="InterPro"/>
</dbReference>
<keyword evidence="1" id="KW-0862">Zinc</keyword>
<name>A0A6L2JAR3_TANCI</name>
<organism evidence="6">
    <name type="scientific">Tanacetum cinerariifolium</name>
    <name type="common">Dalmatian daisy</name>
    <name type="synonym">Chrysanthemum cinerariifolium</name>
    <dbReference type="NCBI Taxonomy" id="118510"/>
    <lineage>
        <taxon>Eukaryota</taxon>
        <taxon>Viridiplantae</taxon>
        <taxon>Streptophyta</taxon>
        <taxon>Embryophyta</taxon>
        <taxon>Tracheophyta</taxon>
        <taxon>Spermatophyta</taxon>
        <taxon>Magnoliopsida</taxon>
        <taxon>eudicotyledons</taxon>
        <taxon>Gunneridae</taxon>
        <taxon>Pentapetalae</taxon>
        <taxon>asterids</taxon>
        <taxon>campanulids</taxon>
        <taxon>Asterales</taxon>
        <taxon>Asteraceae</taxon>
        <taxon>Asteroideae</taxon>
        <taxon>Anthemideae</taxon>
        <taxon>Anthemidinae</taxon>
        <taxon>Tanacetum</taxon>
    </lineage>
</organism>
<dbReference type="SMART" id="SM00343">
    <property type="entry name" value="ZnF_C2HC"/>
    <property type="match status" value="1"/>
</dbReference>
<dbReference type="InterPro" id="IPR036875">
    <property type="entry name" value="Znf_CCHC_sf"/>
</dbReference>
<sequence>MHNNIMTAGSRDRTPMLAPGRYPQWRSRFLRYVNIRTNDEALRKCILSGTYKPTTVLVHAVEATDNSPAVAEHTTVKTPANMSLENKAHFLVEKEAIHLILTGIGDDIYSTVDACQTAQKMWEVIERNANPLALVANAQASQDPLYQSLRSHRSQVPSPKPSIPTRSHTSTRHKGKKIVKPITPPSEIASEEDIDPEQAQRDKDMQKNLALIAKYFKKIYKPTNNNLRTSSNSKNKNVDTTPRYKNNDHSGQFGNQRTVNVAAAREKVRSTVVQKSRIQCFNCKEYGHFAKECRKPKRVKDFAYHKEKMLLCKQAEQGVPLQAKQYDCLQHSEQSESVSNTCVVETDDSTVIPDSPDMREDDIQNDQNDVESNDERVMLANLIAKLKLDVDENKTIQKQLKKANITLTQELTDCKAVLAETSNHTVRLEVEHLAQLAYTAASSPCVRLEKEIDELESKKAEFSDMYDVILQECVSKDVMCSYLQSLSDLDALAKLQCMYLHKVKECECLAQKLSKQTESESVSKKVKNDTACNEKASNVFRKEREQYFEIQDLKAQLQDKNIAISELKKLIEKGKATYVDTEFDRPSVVRQLNAQRIPKPSILGVKSPAATVTSSIHSTRALVHSRIDLLPPRNRFRDSISPENSVDEDIDTYVLEDIKADATTVEVVVDRDVKAGIEAGISMEVDVGIDVEDEVESSDRGTMEVGVDMDAGIDIPDGMRMPDIVEQLKQVEEGLQDVYDHVREMPLRRIEDIETAQRQLEAGQLIASRERGGLFDRTRSLERKNLKVRALLSIERDRVDTLRRHHQGHPRRTKELHIKGVLALGLALMMGRLVVLWPFCGLSSRFHRNRTILRTFFVMVHVGLVHGCHESIGIEYGIFFTTLDPDLKEARIRAARERIEDLEGRQQALRAEQEDLIVRAVTRRSHRGD</sequence>
<keyword evidence="2" id="KW-0175">Coiled coil</keyword>
<reference evidence="6" key="1">
    <citation type="journal article" date="2019" name="Sci. Rep.">
        <title>Draft genome of Tanacetum cinerariifolium, the natural source of mosquito coil.</title>
        <authorList>
            <person name="Yamashiro T."/>
            <person name="Shiraishi A."/>
            <person name="Satake H."/>
            <person name="Nakayama K."/>
        </authorList>
    </citation>
    <scope>NUCLEOTIDE SEQUENCE</scope>
</reference>
<feature type="compositionally biased region" description="Basic residues" evidence="3">
    <location>
        <begin position="169"/>
        <end position="179"/>
    </location>
</feature>
<dbReference type="Pfam" id="PF00098">
    <property type="entry name" value="zf-CCHC"/>
    <property type="match status" value="1"/>
</dbReference>
<comment type="caution">
    <text evidence="6">The sequence shown here is derived from an EMBL/GenBank/DDBJ whole genome shotgun (WGS) entry which is preliminary data.</text>
</comment>
<feature type="domain" description="CCHC-type" evidence="5">
    <location>
        <begin position="280"/>
        <end position="295"/>
    </location>
</feature>
<evidence type="ECO:0000256" key="1">
    <source>
        <dbReference type="PROSITE-ProRule" id="PRU00047"/>
    </source>
</evidence>
<keyword evidence="4" id="KW-0812">Transmembrane</keyword>
<feature type="coiled-coil region" evidence="2">
    <location>
        <begin position="892"/>
        <end position="919"/>
    </location>
</feature>
<evidence type="ECO:0000256" key="2">
    <source>
        <dbReference type="SAM" id="Coils"/>
    </source>
</evidence>
<feature type="region of interest" description="Disordered" evidence="3">
    <location>
        <begin position="150"/>
        <end position="201"/>
    </location>
</feature>
<keyword evidence="4" id="KW-1133">Transmembrane helix</keyword>
<proteinExistence type="predicted"/>
<accession>A0A6L2JAR3</accession>
<protein>
    <recommendedName>
        <fullName evidence="5">CCHC-type domain-containing protein</fullName>
    </recommendedName>
</protein>
<feature type="coiled-coil region" evidence="2">
    <location>
        <begin position="445"/>
        <end position="472"/>
    </location>
</feature>
<feature type="region of interest" description="Disordered" evidence="3">
    <location>
        <begin position="223"/>
        <end position="254"/>
    </location>
</feature>
<dbReference type="AlphaFoldDB" id="A0A6L2JAR3"/>
<keyword evidence="1" id="KW-0479">Metal-binding</keyword>
<keyword evidence="1" id="KW-0863">Zinc-finger</keyword>